<dbReference type="InterPro" id="IPR006689">
    <property type="entry name" value="Small_GTPase_ARF/SAR"/>
</dbReference>
<proteinExistence type="inferred from homology"/>
<evidence type="ECO:0000313" key="12">
    <source>
        <dbReference type="EMBL" id="KAF7346917.1"/>
    </source>
</evidence>
<evidence type="ECO:0000256" key="2">
    <source>
        <dbReference type="ARBA" id="ARBA00004555"/>
    </source>
</evidence>
<evidence type="ECO:0000256" key="5">
    <source>
        <dbReference type="ARBA" id="ARBA00022741"/>
    </source>
</evidence>
<evidence type="ECO:0000256" key="6">
    <source>
        <dbReference type="ARBA" id="ARBA00022824"/>
    </source>
</evidence>
<dbReference type="Pfam" id="PF00025">
    <property type="entry name" value="Arf"/>
    <property type="match status" value="1"/>
</dbReference>
<feature type="binding site" evidence="11">
    <location>
        <position position="74"/>
    </location>
    <ligand>
        <name>GTP</name>
        <dbReference type="ChEBI" id="CHEBI:37565"/>
    </ligand>
</feature>
<evidence type="ECO:0000256" key="3">
    <source>
        <dbReference type="ARBA" id="ARBA00007507"/>
    </source>
</evidence>
<accession>A0A8H7CST0</accession>
<comment type="subcellular location">
    <subcellularLocation>
        <location evidence="1">Endoplasmic reticulum</location>
    </subcellularLocation>
    <subcellularLocation>
        <location evidence="2">Golgi apparatus</location>
    </subcellularLocation>
</comment>
<evidence type="ECO:0000256" key="11">
    <source>
        <dbReference type="PIRSR" id="PIRSR606687-2"/>
    </source>
</evidence>
<dbReference type="GO" id="GO:0005783">
    <property type="term" value="C:endoplasmic reticulum"/>
    <property type="evidence" value="ECO:0007669"/>
    <property type="project" value="UniProtKB-SubCell"/>
</dbReference>
<dbReference type="EMBL" id="JACAZI010000012">
    <property type="protein sequence ID" value="KAF7346917.1"/>
    <property type="molecule type" value="Genomic_DNA"/>
</dbReference>
<dbReference type="GO" id="GO:0016192">
    <property type="term" value="P:vesicle-mediated transport"/>
    <property type="evidence" value="ECO:0007669"/>
    <property type="project" value="UniProtKB-KW"/>
</dbReference>
<gene>
    <name evidence="12" type="ORF">MVEN_01444000</name>
</gene>
<comment type="similarity">
    <text evidence="3">Belongs to the small GTPase superfamily. SAR1 family.</text>
</comment>
<reference evidence="12" key="1">
    <citation type="submission" date="2020-05" db="EMBL/GenBank/DDBJ databases">
        <title>Mycena genomes resolve the evolution of fungal bioluminescence.</title>
        <authorList>
            <person name="Tsai I.J."/>
        </authorList>
    </citation>
    <scope>NUCLEOTIDE SEQUENCE</scope>
    <source>
        <strain evidence="12">CCC161011</strain>
    </source>
</reference>
<evidence type="ECO:0000256" key="1">
    <source>
        <dbReference type="ARBA" id="ARBA00004240"/>
    </source>
</evidence>
<evidence type="ECO:0000313" key="13">
    <source>
        <dbReference type="Proteomes" id="UP000620124"/>
    </source>
</evidence>
<comment type="caution">
    <text evidence="12">The sequence shown here is derived from an EMBL/GenBank/DDBJ whole genome shotgun (WGS) entry which is preliminary data.</text>
</comment>
<dbReference type="InterPro" id="IPR006687">
    <property type="entry name" value="Small_GTPase_SAR1"/>
</dbReference>
<dbReference type="PANTHER" id="PTHR45684">
    <property type="entry name" value="RE74312P"/>
    <property type="match status" value="1"/>
</dbReference>
<dbReference type="AlphaFoldDB" id="A0A8H7CST0"/>
<sequence length="150" mass="16871">MRRLWGDYFPEVDAIIFLVDSAEFAQFSKSHIDAVGAVGKEELRHHLGLYQTSGKGKIPLNDIRPSEIFMCSVIQRQGNNLAELNITVGDPYTQETCCYTPLLALLLVPNEWLHFSFGKYLFAACDIFNGALIYDLLVSFMLPSLQTHGL</sequence>
<evidence type="ECO:0000256" key="10">
    <source>
        <dbReference type="ARBA" id="ARBA00023134"/>
    </source>
</evidence>
<organism evidence="12 13">
    <name type="scientific">Mycena venus</name>
    <dbReference type="NCBI Taxonomy" id="2733690"/>
    <lineage>
        <taxon>Eukaryota</taxon>
        <taxon>Fungi</taxon>
        <taxon>Dikarya</taxon>
        <taxon>Basidiomycota</taxon>
        <taxon>Agaricomycotina</taxon>
        <taxon>Agaricomycetes</taxon>
        <taxon>Agaricomycetidae</taxon>
        <taxon>Agaricales</taxon>
        <taxon>Marasmiineae</taxon>
        <taxon>Mycenaceae</taxon>
        <taxon>Mycena</taxon>
    </lineage>
</organism>
<keyword evidence="4" id="KW-0813">Transport</keyword>
<dbReference type="Proteomes" id="UP000620124">
    <property type="component" value="Unassembled WGS sequence"/>
</dbReference>
<dbReference type="OrthoDB" id="2011769at2759"/>
<keyword evidence="6" id="KW-0256">Endoplasmic reticulum</keyword>
<protein>
    <submittedName>
        <fullName evidence="12">Small COPII coat GTPase SAR1</fullName>
    </submittedName>
</protein>
<keyword evidence="9" id="KW-0333">Golgi apparatus</keyword>
<keyword evidence="13" id="KW-1185">Reference proteome</keyword>
<dbReference type="InterPro" id="IPR027417">
    <property type="entry name" value="P-loop_NTPase"/>
</dbReference>
<keyword evidence="8" id="KW-0653">Protein transport</keyword>
<keyword evidence="7" id="KW-0931">ER-Golgi transport</keyword>
<keyword evidence="10" id="KW-0342">GTP-binding</keyword>
<evidence type="ECO:0000256" key="7">
    <source>
        <dbReference type="ARBA" id="ARBA00022892"/>
    </source>
</evidence>
<dbReference type="GO" id="GO:0003924">
    <property type="term" value="F:GTPase activity"/>
    <property type="evidence" value="ECO:0007669"/>
    <property type="project" value="InterPro"/>
</dbReference>
<evidence type="ECO:0000256" key="4">
    <source>
        <dbReference type="ARBA" id="ARBA00022448"/>
    </source>
</evidence>
<feature type="binding site" evidence="11">
    <location>
        <position position="33"/>
    </location>
    <ligand>
        <name>GTP</name>
        <dbReference type="ChEBI" id="CHEBI:37565"/>
    </ligand>
</feature>
<keyword evidence="5 11" id="KW-0547">Nucleotide-binding</keyword>
<evidence type="ECO:0000256" key="9">
    <source>
        <dbReference type="ARBA" id="ARBA00023034"/>
    </source>
</evidence>
<dbReference type="PRINTS" id="PR00328">
    <property type="entry name" value="SAR1GTPBP"/>
</dbReference>
<dbReference type="GO" id="GO:0005525">
    <property type="term" value="F:GTP binding"/>
    <property type="evidence" value="ECO:0007669"/>
    <property type="project" value="UniProtKB-KW"/>
</dbReference>
<dbReference type="GO" id="GO:0006886">
    <property type="term" value="P:intracellular protein transport"/>
    <property type="evidence" value="ECO:0007669"/>
    <property type="project" value="InterPro"/>
</dbReference>
<dbReference type="Gene3D" id="3.40.50.300">
    <property type="entry name" value="P-loop containing nucleotide triphosphate hydrolases"/>
    <property type="match status" value="2"/>
</dbReference>
<feature type="binding site" evidence="11">
    <location>
        <position position="73"/>
    </location>
    <ligand>
        <name>GTP</name>
        <dbReference type="ChEBI" id="CHEBI:37565"/>
    </ligand>
</feature>
<name>A0A8H7CST0_9AGAR</name>
<dbReference type="GO" id="GO:0005794">
    <property type="term" value="C:Golgi apparatus"/>
    <property type="evidence" value="ECO:0007669"/>
    <property type="project" value="UniProtKB-SubCell"/>
</dbReference>
<evidence type="ECO:0000256" key="8">
    <source>
        <dbReference type="ARBA" id="ARBA00022927"/>
    </source>
</evidence>